<feature type="compositionally biased region" description="Polar residues" evidence="1">
    <location>
        <begin position="333"/>
        <end position="348"/>
    </location>
</feature>
<feature type="compositionally biased region" description="Polar residues" evidence="1">
    <location>
        <begin position="397"/>
        <end position="408"/>
    </location>
</feature>
<protein>
    <recommendedName>
        <fullName evidence="4">Lyr family protein</fullName>
    </recommendedName>
</protein>
<feature type="region of interest" description="Disordered" evidence="1">
    <location>
        <begin position="200"/>
        <end position="415"/>
    </location>
</feature>
<feature type="compositionally biased region" description="Basic and acidic residues" evidence="1">
    <location>
        <begin position="505"/>
        <end position="524"/>
    </location>
</feature>
<dbReference type="OrthoDB" id="275715at2759"/>
<reference evidence="2 3" key="1">
    <citation type="journal article" date="2018" name="New Phytol.">
        <title>Comparative genomics and transcriptomics depict ericoid mycorrhizal fungi as versatile saprotrophs and plant mutualists.</title>
        <authorList>
            <person name="Martino E."/>
            <person name="Morin E."/>
            <person name="Grelet G.A."/>
            <person name="Kuo A."/>
            <person name="Kohler A."/>
            <person name="Daghino S."/>
            <person name="Barry K.W."/>
            <person name="Cichocki N."/>
            <person name="Clum A."/>
            <person name="Dockter R.B."/>
            <person name="Hainaut M."/>
            <person name="Kuo R.C."/>
            <person name="LaButti K."/>
            <person name="Lindahl B.D."/>
            <person name="Lindquist E.A."/>
            <person name="Lipzen A."/>
            <person name="Khouja H.R."/>
            <person name="Magnuson J."/>
            <person name="Murat C."/>
            <person name="Ohm R.A."/>
            <person name="Singer S.W."/>
            <person name="Spatafora J.W."/>
            <person name="Wang M."/>
            <person name="Veneault-Fourrey C."/>
            <person name="Henrissat B."/>
            <person name="Grigoriev I.V."/>
            <person name="Martin F.M."/>
            <person name="Perotto S."/>
        </authorList>
    </citation>
    <scope>NUCLEOTIDE SEQUENCE [LARGE SCALE GENOMIC DNA]</scope>
    <source>
        <strain evidence="2 3">ATCC 22711</strain>
    </source>
</reference>
<dbReference type="RefSeq" id="XP_024718389.1">
    <property type="nucleotide sequence ID" value="XM_024864520.1"/>
</dbReference>
<feature type="compositionally biased region" description="Basic and acidic residues" evidence="1">
    <location>
        <begin position="106"/>
        <end position="119"/>
    </location>
</feature>
<dbReference type="GeneID" id="36572601"/>
<evidence type="ECO:0000256" key="1">
    <source>
        <dbReference type="SAM" id="MobiDB-lite"/>
    </source>
</evidence>
<keyword evidence="3" id="KW-1185">Reference proteome</keyword>
<feature type="compositionally biased region" description="Basic residues" evidence="1">
    <location>
        <begin position="219"/>
        <end position="241"/>
    </location>
</feature>
<feature type="region of interest" description="Disordered" evidence="1">
    <location>
        <begin position="90"/>
        <end position="120"/>
    </location>
</feature>
<name>A0A2T3AUQ4_AMORE</name>
<evidence type="ECO:0000313" key="2">
    <source>
        <dbReference type="EMBL" id="PSS12391.1"/>
    </source>
</evidence>
<evidence type="ECO:0008006" key="4">
    <source>
        <dbReference type="Google" id="ProtNLM"/>
    </source>
</evidence>
<dbReference type="InParanoid" id="A0A2T3AUQ4"/>
<feature type="region of interest" description="Disordered" evidence="1">
    <location>
        <begin position="450"/>
        <end position="576"/>
    </location>
</feature>
<feature type="compositionally biased region" description="Acidic residues" evidence="1">
    <location>
        <begin position="298"/>
        <end position="318"/>
    </location>
</feature>
<dbReference type="AlphaFoldDB" id="A0A2T3AUQ4"/>
<dbReference type="Proteomes" id="UP000241818">
    <property type="component" value="Unassembled WGS sequence"/>
</dbReference>
<proteinExistence type="predicted"/>
<sequence length="576" mass="61686">MAPPAPYRPQNNRRQNRTGYVDHDVFEGLPVRHWRRDYVTVAPAPPPDSTPAEDDTWAVELPHGMPKDSHLLPQHSQDLLRAARSGRIFKRPAPAEEEEVDTEAISGDKVEKKDDDPKNRGFMARAWKQVPRHLEGPDVEYLAKRRKGLITVASQSSDTVTTYSKATVKRIDAAGNEYIQDVVVPQGQQVEGEIISQTIIQNPNTRALGDGPLAPPAPSRRKGPPPKKKPKSTGKGKKKKAMAPTSAPQIPNAEVVAQSSDGAGGAAALSDVKTENENGAATIKDEDVEKADDQMVVSDDDEGEEGEEGEEGDDDEETPDNHDSPSKQPPSPVSGSATATDEISSVNPLDTEMTGVASTNPPMLNIDRERMGTKAGSPLKNVALTTSTLASPLESPTGASPAQLQEPGQKTEPAAIDEAVQREVVETAPTIHQSTPPEPAMTEVDATMETGQEEDEMLLDTVDNTNSSDNYGNKIAPITAPKIDAPIEKSEVAGATPSEPVESQKGQETEPRPLEPQTVEKENVESAPPADNAQAVEDDAGDFPDLLGGLEKKLNEPVAETHTAEPVSDAVEKQDT</sequence>
<feature type="compositionally biased region" description="Basic and acidic residues" evidence="1">
    <location>
        <begin position="283"/>
        <end position="293"/>
    </location>
</feature>
<gene>
    <name evidence="2" type="ORF">M430DRAFT_21484</name>
</gene>
<organism evidence="2 3">
    <name type="scientific">Amorphotheca resinae ATCC 22711</name>
    <dbReference type="NCBI Taxonomy" id="857342"/>
    <lineage>
        <taxon>Eukaryota</taxon>
        <taxon>Fungi</taxon>
        <taxon>Dikarya</taxon>
        <taxon>Ascomycota</taxon>
        <taxon>Pezizomycotina</taxon>
        <taxon>Leotiomycetes</taxon>
        <taxon>Helotiales</taxon>
        <taxon>Amorphothecaceae</taxon>
        <taxon>Amorphotheca</taxon>
    </lineage>
</organism>
<dbReference type="EMBL" id="KZ679015">
    <property type="protein sequence ID" value="PSS12391.1"/>
    <property type="molecule type" value="Genomic_DNA"/>
</dbReference>
<accession>A0A2T3AUQ4</accession>
<dbReference type="STRING" id="857342.A0A2T3AUQ4"/>
<feature type="region of interest" description="Disordered" evidence="1">
    <location>
        <begin position="1"/>
        <end position="22"/>
    </location>
</feature>
<feature type="compositionally biased region" description="Polar residues" evidence="1">
    <location>
        <begin position="462"/>
        <end position="471"/>
    </location>
</feature>
<evidence type="ECO:0000313" key="3">
    <source>
        <dbReference type="Proteomes" id="UP000241818"/>
    </source>
</evidence>